<proteinExistence type="predicted"/>
<accession>A0A8X6QDL7</accession>
<keyword evidence="3" id="KW-1185">Reference proteome</keyword>
<protein>
    <recommendedName>
        <fullName evidence="1">DUF4817 domain-containing protein</fullName>
    </recommendedName>
</protein>
<dbReference type="Proteomes" id="UP000887013">
    <property type="component" value="Unassembled WGS sequence"/>
</dbReference>
<comment type="caution">
    <text evidence="2">The sequence shown here is derived from an EMBL/GenBank/DDBJ whole genome shotgun (WGS) entry which is preliminary data.</text>
</comment>
<name>A0A8X6QDL7_NEPPI</name>
<evidence type="ECO:0000313" key="2">
    <source>
        <dbReference type="EMBL" id="GFU19536.1"/>
    </source>
</evidence>
<dbReference type="InterPro" id="IPR032135">
    <property type="entry name" value="DUF4817"/>
</dbReference>
<feature type="domain" description="DUF4817" evidence="1">
    <location>
        <begin position="3"/>
        <end position="53"/>
    </location>
</feature>
<dbReference type="Pfam" id="PF16087">
    <property type="entry name" value="DUF4817"/>
    <property type="match status" value="1"/>
</dbReference>
<sequence length="117" mass="13748">MSTIKEKIAVVSARLQGMSHKQVREDFVRKFKKPDPSRQAIRDIVNKFQRSGNFADENRSGKLYLEILLHQQLETDGIKRAIVFQLYGAPTHLVIIVRDYLNERFPNRWIGHGFRRL</sequence>
<dbReference type="EMBL" id="BMAW01127065">
    <property type="protein sequence ID" value="GFU19536.1"/>
    <property type="molecule type" value="Genomic_DNA"/>
</dbReference>
<dbReference type="OrthoDB" id="6766291at2759"/>
<evidence type="ECO:0000313" key="3">
    <source>
        <dbReference type="Proteomes" id="UP000887013"/>
    </source>
</evidence>
<gene>
    <name evidence="2" type="ORF">NPIL_219191</name>
</gene>
<organism evidence="2 3">
    <name type="scientific">Nephila pilipes</name>
    <name type="common">Giant wood spider</name>
    <name type="synonym">Nephila maculata</name>
    <dbReference type="NCBI Taxonomy" id="299642"/>
    <lineage>
        <taxon>Eukaryota</taxon>
        <taxon>Metazoa</taxon>
        <taxon>Ecdysozoa</taxon>
        <taxon>Arthropoda</taxon>
        <taxon>Chelicerata</taxon>
        <taxon>Arachnida</taxon>
        <taxon>Araneae</taxon>
        <taxon>Araneomorphae</taxon>
        <taxon>Entelegynae</taxon>
        <taxon>Araneoidea</taxon>
        <taxon>Nephilidae</taxon>
        <taxon>Nephila</taxon>
    </lineage>
</organism>
<dbReference type="AlphaFoldDB" id="A0A8X6QDL7"/>
<reference evidence="2" key="1">
    <citation type="submission" date="2020-08" db="EMBL/GenBank/DDBJ databases">
        <title>Multicomponent nature underlies the extraordinary mechanical properties of spider dragline silk.</title>
        <authorList>
            <person name="Kono N."/>
            <person name="Nakamura H."/>
            <person name="Mori M."/>
            <person name="Yoshida Y."/>
            <person name="Ohtoshi R."/>
            <person name="Malay A.D."/>
            <person name="Moran D.A.P."/>
            <person name="Tomita M."/>
            <person name="Numata K."/>
            <person name="Arakawa K."/>
        </authorList>
    </citation>
    <scope>NUCLEOTIDE SEQUENCE</scope>
</reference>
<evidence type="ECO:0000259" key="1">
    <source>
        <dbReference type="Pfam" id="PF16087"/>
    </source>
</evidence>